<evidence type="ECO:0000259" key="1">
    <source>
        <dbReference type="Pfam" id="PF10551"/>
    </source>
</evidence>
<evidence type="ECO:0000313" key="3">
    <source>
        <dbReference type="Proteomes" id="UP001497516"/>
    </source>
</evidence>
<organism evidence="2 3">
    <name type="scientific">Linum trigynum</name>
    <dbReference type="NCBI Taxonomy" id="586398"/>
    <lineage>
        <taxon>Eukaryota</taxon>
        <taxon>Viridiplantae</taxon>
        <taxon>Streptophyta</taxon>
        <taxon>Embryophyta</taxon>
        <taxon>Tracheophyta</taxon>
        <taxon>Spermatophyta</taxon>
        <taxon>Magnoliopsida</taxon>
        <taxon>eudicotyledons</taxon>
        <taxon>Gunneridae</taxon>
        <taxon>Pentapetalae</taxon>
        <taxon>rosids</taxon>
        <taxon>fabids</taxon>
        <taxon>Malpighiales</taxon>
        <taxon>Linaceae</taxon>
        <taxon>Linum</taxon>
    </lineage>
</organism>
<dbReference type="PANTHER" id="PTHR47718">
    <property type="entry name" value="OS01G0519700 PROTEIN"/>
    <property type="match status" value="1"/>
</dbReference>
<accession>A0AAV2FSS9</accession>
<gene>
    <name evidence="2" type="ORF">LTRI10_LOCUS41488</name>
</gene>
<dbReference type="PANTHER" id="PTHR47718:SF2">
    <property type="entry name" value="PROTEIN FAR1-RELATED SEQUENCE 5-LIKE"/>
    <property type="match status" value="1"/>
</dbReference>
<sequence length="246" mass="28657">MNCKQRSMQFLRSNKSVSEDEVLMVEANADAGVSLTSSYKLLAMCSAGYENLSFSKNDLKNHLNKRRQKNIAHGEATFLLEYFHKQMETKHGFYYSVEVDCEEQVANIFWSNAQMRADYKLFGNSVSFDTTYRTNKSYRPLGMFVGFNHHRQTCIFGACLLYDETSASFEWLFDAFRRCMDHKLPTTIFTDQDAAMAKALRNEWPGVFHALCTWKILMCYWVRQMILYAAPKWPSQCSMYRQANTP</sequence>
<protein>
    <recommendedName>
        <fullName evidence="1">MULE transposase domain-containing protein</fullName>
    </recommendedName>
</protein>
<dbReference type="Pfam" id="PF10551">
    <property type="entry name" value="MULE"/>
    <property type="match status" value="1"/>
</dbReference>
<reference evidence="2 3" key="1">
    <citation type="submission" date="2024-04" db="EMBL/GenBank/DDBJ databases">
        <authorList>
            <person name="Fracassetti M."/>
        </authorList>
    </citation>
    <scope>NUCLEOTIDE SEQUENCE [LARGE SCALE GENOMIC DNA]</scope>
</reference>
<dbReference type="InterPro" id="IPR018289">
    <property type="entry name" value="MULE_transposase_dom"/>
</dbReference>
<name>A0AAV2FSS9_9ROSI</name>
<dbReference type="Proteomes" id="UP001497516">
    <property type="component" value="Chromosome 7"/>
</dbReference>
<dbReference type="EMBL" id="OZ034820">
    <property type="protein sequence ID" value="CAL1401433.1"/>
    <property type="molecule type" value="Genomic_DNA"/>
</dbReference>
<dbReference type="AlphaFoldDB" id="A0AAV2FSS9"/>
<evidence type="ECO:0000313" key="2">
    <source>
        <dbReference type="EMBL" id="CAL1401433.1"/>
    </source>
</evidence>
<feature type="domain" description="MULE transposase" evidence="1">
    <location>
        <begin position="126"/>
        <end position="217"/>
    </location>
</feature>
<keyword evidence="3" id="KW-1185">Reference proteome</keyword>
<proteinExistence type="predicted"/>